<sequence>MNVLQRYPGQNEVMYNRIARLIPEHPRKRANLAVSGFVIGVIFLSSWLIRVGNYVLHPSYVSASAFISFLLGSGFILSSIYLFYTLSEQSNTTDRGTEDEDTASAIDILRKQYATGAITDEEFEHRLNTLLQSEDTDQRDQSEPTPLDNLVDSAASADSPSTAELNTEQSR</sequence>
<feature type="transmembrane region" description="Helical" evidence="2">
    <location>
        <begin position="61"/>
        <end position="84"/>
    </location>
</feature>
<dbReference type="InterPro" id="IPR018649">
    <property type="entry name" value="SHOCT"/>
</dbReference>
<keyword evidence="4" id="KW-0614">Plasmid</keyword>
<proteinExistence type="predicted"/>
<reference evidence="4 5" key="1">
    <citation type="journal article" date="2014" name="Genome Announc.">
        <title>Complete Genome Sequence of the Extremely Halophilic Archaeon Haloarcula hispanica Strain N601.</title>
        <authorList>
            <person name="Ding J.Y."/>
            <person name="Chiang P.W."/>
            <person name="Hong M.J."/>
            <person name="Dyall-Smith M."/>
            <person name="Tang S.L."/>
        </authorList>
    </citation>
    <scope>NUCLEOTIDE SEQUENCE [LARGE SCALE GENOMIC DNA]</scope>
    <source>
        <strain evidence="4 5">N601</strain>
    </source>
</reference>
<name>V5TTR9_HALHI</name>
<feature type="domain" description="SHOCT" evidence="3">
    <location>
        <begin position="105"/>
        <end position="131"/>
    </location>
</feature>
<feature type="transmembrane region" description="Helical" evidence="2">
    <location>
        <begin position="30"/>
        <end position="49"/>
    </location>
</feature>
<dbReference type="KEGG" id="hhn:HISP_18620"/>
<feature type="region of interest" description="Disordered" evidence="1">
    <location>
        <begin position="129"/>
        <end position="171"/>
    </location>
</feature>
<dbReference type="HOGENOM" id="CLU_1559424_0_0_2"/>
<evidence type="ECO:0000259" key="3">
    <source>
        <dbReference type="Pfam" id="PF09851"/>
    </source>
</evidence>
<geneLocation type="plasmid" evidence="4 5">
    <name>pHH406</name>
</geneLocation>
<dbReference type="Proteomes" id="UP000018572">
    <property type="component" value="Plasmid pHH406"/>
</dbReference>
<keyword evidence="2" id="KW-0472">Membrane</keyword>
<organism evidence="4 5">
    <name type="scientific">Haloarcula hispanica N601</name>
    <dbReference type="NCBI Taxonomy" id="1417673"/>
    <lineage>
        <taxon>Archaea</taxon>
        <taxon>Methanobacteriati</taxon>
        <taxon>Methanobacteriota</taxon>
        <taxon>Stenosarchaea group</taxon>
        <taxon>Halobacteria</taxon>
        <taxon>Halobacteriales</taxon>
        <taxon>Haloarculaceae</taxon>
        <taxon>Haloarcula</taxon>
    </lineage>
</organism>
<protein>
    <recommendedName>
        <fullName evidence="3">SHOCT domain-containing protein</fullName>
    </recommendedName>
</protein>
<keyword evidence="2" id="KW-0812">Transmembrane</keyword>
<keyword evidence="2" id="KW-1133">Transmembrane helix</keyword>
<dbReference type="Pfam" id="PF09851">
    <property type="entry name" value="SHOCT"/>
    <property type="match status" value="1"/>
</dbReference>
<evidence type="ECO:0000256" key="2">
    <source>
        <dbReference type="SAM" id="Phobius"/>
    </source>
</evidence>
<evidence type="ECO:0000313" key="4">
    <source>
        <dbReference type="EMBL" id="AHB68342.1"/>
    </source>
</evidence>
<dbReference type="EMBL" id="CP006887">
    <property type="protein sequence ID" value="AHB68342.1"/>
    <property type="molecule type" value="Genomic_DNA"/>
</dbReference>
<keyword evidence="5" id="KW-1185">Reference proteome</keyword>
<dbReference type="AlphaFoldDB" id="V5TTR9"/>
<accession>V5TTR9</accession>
<gene>
    <name evidence="4" type="ORF">HISP_18620</name>
</gene>
<feature type="compositionally biased region" description="Low complexity" evidence="1">
    <location>
        <begin position="152"/>
        <end position="163"/>
    </location>
</feature>
<evidence type="ECO:0000313" key="5">
    <source>
        <dbReference type="Proteomes" id="UP000018572"/>
    </source>
</evidence>
<evidence type="ECO:0000256" key="1">
    <source>
        <dbReference type="SAM" id="MobiDB-lite"/>
    </source>
</evidence>